<evidence type="ECO:0000256" key="1">
    <source>
        <dbReference type="ARBA" id="ARBA00004990"/>
    </source>
</evidence>
<dbReference type="InterPro" id="IPR042176">
    <property type="entry name" value="Pantoate_ligase_C"/>
</dbReference>
<comment type="pathway">
    <text evidence="1 8">Cofactor biosynthesis; (R)-pantothenate biosynthesis; (R)-pantothenate from (R)-pantoate and beta-alanine: step 1/1.</text>
</comment>
<feature type="binding site" evidence="8">
    <location>
        <position position="64"/>
    </location>
    <ligand>
        <name>(R)-pantoate</name>
        <dbReference type="ChEBI" id="CHEBI:15980"/>
    </ligand>
</feature>
<dbReference type="Gene3D" id="3.40.50.620">
    <property type="entry name" value="HUPs"/>
    <property type="match status" value="1"/>
</dbReference>
<reference evidence="9 10" key="1">
    <citation type="journal article" date="2013" name="Genome Announc.">
        <title>The Draft Genome Sequence of Sphingomonas paucimobilis Strain HER1398 (Proteobacteria), Host to the Giant PAU Phage, Indicates That It Is a Member of the Genus Sphingobacterium (Bacteroidetes).</title>
        <authorList>
            <person name="White R.A.III."/>
            <person name="Suttle C.A."/>
        </authorList>
    </citation>
    <scope>NUCLEOTIDE SEQUENCE [LARGE SCALE GENOMIC DNA]</scope>
    <source>
        <strain evidence="9 10">HER1398</strain>
    </source>
</reference>
<organism evidence="9 10">
    <name type="scientific">Sphingobacterium paucimobilis HER1398</name>
    <dbReference type="NCBI Taxonomy" id="1346330"/>
    <lineage>
        <taxon>Bacteria</taxon>
        <taxon>Pseudomonadati</taxon>
        <taxon>Bacteroidota</taxon>
        <taxon>Sphingobacteriia</taxon>
        <taxon>Sphingobacteriales</taxon>
        <taxon>Sphingobacteriaceae</taxon>
        <taxon>Sphingobacterium</taxon>
    </lineage>
</organism>
<keyword evidence="5 8" id="KW-0547">Nucleotide-binding</keyword>
<dbReference type="InterPro" id="IPR003721">
    <property type="entry name" value="Pantoate_ligase"/>
</dbReference>
<dbReference type="EC" id="6.3.2.1" evidence="8"/>
<dbReference type="eggNOG" id="COG0414">
    <property type="taxonomic scope" value="Bacteria"/>
</dbReference>
<proteinExistence type="inferred from homology"/>
<dbReference type="GO" id="GO:0005524">
    <property type="term" value="F:ATP binding"/>
    <property type="evidence" value="ECO:0007669"/>
    <property type="project" value="UniProtKB-KW"/>
</dbReference>
<evidence type="ECO:0000313" key="9">
    <source>
        <dbReference type="EMBL" id="ERJ58583.1"/>
    </source>
</evidence>
<sequence length="285" mass="32349">MLTMEIYSTKNELQDHLHTLRKAHKKIALVPTMGALHEGHLSLIREAKNSADIVVCSIFVNPTQFNDPQDLEKYPRPIENDIALLKGETCDILFLPTVDEMYPSSDEIWEIDLGELDNLWEGAKRPGHFQGVTQIVYKLFNLVQPDIACFGQKDFQQVMVIQHMIDLKQLPISLKIGPTVRSEKGLALSSRNSRLSEKGKEDALVLYRTLEQTRNNFGQKSLEQLQQEATASITATSTLTLEYFAICETRTLQQAMDKDNTKEYVALVAAWIEGVRLIDNMLLNM</sequence>
<feature type="active site" description="Proton donor" evidence="8">
    <location>
        <position position="40"/>
    </location>
</feature>
<comment type="caution">
    <text evidence="9">The sequence shown here is derived from an EMBL/GenBank/DDBJ whole genome shotgun (WGS) entry which is preliminary data.</text>
</comment>
<dbReference type="PANTHER" id="PTHR21299:SF1">
    <property type="entry name" value="PANTOATE--BETA-ALANINE LIGASE"/>
    <property type="match status" value="1"/>
</dbReference>
<evidence type="ECO:0000256" key="8">
    <source>
        <dbReference type="HAMAP-Rule" id="MF_00158"/>
    </source>
</evidence>
<dbReference type="HAMAP" id="MF_00158">
    <property type="entry name" value="PanC"/>
    <property type="match status" value="1"/>
</dbReference>
<keyword evidence="8" id="KW-0963">Cytoplasm</keyword>
<feature type="binding site" evidence="8">
    <location>
        <position position="180"/>
    </location>
    <ligand>
        <name>ATP</name>
        <dbReference type="ChEBI" id="CHEBI:30616"/>
    </ligand>
</feature>
<keyword evidence="3 8" id="KW-0436">Ligase</keyword>
<dbReference type="UniPathway" id="UPA00028">
    <property type="reaction ID" value="UER00005"/>
</dbReference>
<accession>U2J7H4</accession>
<dbReference type="NCBIfam" id="TIGR00018">
    <property type="entry name" value="panC"/>
    <property type="match status" value="1"/>
</dbReference>
<evidence type="ECO:0000256" key="2">
    <source>
        <dbReference type="ARBA" id="ARBA00009256"/>
    </source>
</evidence>
<dbReference type="CDD" id="cd00560">
    <property type="entry name" value="PanC"/>
    <property type="match status" value="1"/>
</dbReference>
<dbReference type="InterPro" id="IPR004821">
    <property type="entry name" value="Cyt_trans-like"/>
</dbReference>
<evidence type="ECO:0000313" key="10">
    <source>
        <dbReference type="Proteomes" id="UP000016584"/>
    </source>
</evidence>
<keyword evidence="4 8" id="KW-0566">Pantothenate biosynthesis</keyword>
<evidence type="ECO:0000256" key="4">
    <source>
        <dbReference type="ARBA" id="ARBA00022655"/>
    </source>
</evidence>
<feature type="binding site" evidence="8">
    <location>
        <begin position="151"/>
        <end position="154"/>
    </location>
    <ligand>
        <name>ATP</name>
        <dbReference type="ChEBI" id="CHEBI:30616"/>
    </ligand>
</feature>
<gene>
    <name evidence="8" type="primary">panC</name>
    <name evidence="9" type="ORF">M472_07375</name>
</gene>
<comment type="similarity">
    <text evidence="2 8">Belongs to the pantothenate synthetase family.</text>
</comment>
<dbReference type="AlphaFoldDB" id="U2J7H4"/>
<keyword evidence="10" id="KW-1185">Reference proteome</keyword>
<dbReference type="EMBL" id="ATDL01000016">
    <property type="protein sequence ID" value="ERJ58583.1"/>
    <property type="molecule type" value="Genomic_DNA"/>
</dbReference>
<feature type="binding site" evidence="8">
    <location>
        <begin position="33"/>
        <end position="40"/>
    </location>
    <ligand>
        <name>ATP</name>
        <dbReference type="ChEBI" id="CHEBI:30616"/>
    </ligand>
</feature>
<keyword evidence="6 8" id="KW-0067">ATP-binding</keyword>
<dbReference type="InterPro" id="IPR014729">
    <property type="entry name" value="Rossmann-like_a/b/a_fold"/>
</dbReference>
<dbReference type="Proteomes" id="UP000016584">
    <property type="component" value="Unassembled WGS sequence"/>
</dbReference>
<dbReference type="STRING" id="1346330.M472_07375"/>
<feature type="binding site" evidence="8">
    <location>
        <position position="64"/>
    </location>
    <ligand>
        <name>beta-alanine</name>
        <dbReference type="ChEBI" id="CHEBI:57966"/>
    </ligand>
</feature>
<dbReference type="GO" id="GO:0004592">
    <property type="term" value="F:pantoate-beta-alanine ligase activity"/>
    <property type="evidence" value="ECO:0007669"/>
    <property type="project" value="UniProtKB-UniRule"/>
</dbReference>
<dbReference type="PATRIC" id="fig|1346330.5.peg.3137"/>
<feature type="binding site" evidence="8">
    <location>
        <position position="157"/>
    </location>
    <ligand>
        <name>(R)-pantoate</name>
        <dbReference type="ChEBI" id="CHEBI:15980"/>
    </ligand>
</feature>
<comment type="subcellular location">
    <subcellularLocation>
        <location evidence="8">Cytoplasm</location>
    </subcellularLocation>
</comment>
<dbReference type="SUPFAM" id="SSF52374">
    <property type="entry name" value="Nucleotidylyl transferase"/>
    <property type="match status" value="1"/>
</dbReference>
<comment type="catalytic activity">
    <reaction evidence="7 8">
        <text>(R)-pantoate + beta-alanine + ATP = (R)-pantothenate + AMP + diphosphate + H(+)</text>
        <dbReference type="Rhea" id="RHEA:10912"/>
        <dbReference type="ChEBI" id="CHEBI:15378"/>
        <dbReference type="ChEBI" id="CHEBI:15980"/>
        <dbReference type="ChEBI" id="CHEBI:29032"/>
        <dbReference type="ChEBI" id="CHEBI:30616"/>
        <dbReference type="ChEBI" id="CHEBI:33019"/>
        <dbReference type="ChEBI" id="CHEBI:57966"/>
        <dbReference type="ChEBI" id="CHEBI:456215"/>
        <dbReference type="EC" id="6.3.2.1"/>
    </reaction>
</comment>
<comment type="function">
    <text evidence="8">Catalyzes the condensation of pantoate with beta-alanine in an ATP-dependent reaction via a pantoyl-adenylate intermediate.</text>
</comment>
<feature type="binding site" evidence="8">
    <location>
        <begin position="188"/>
        <end position="191"/>
    </location>
    <ligand>
        <name>ATP</name>
        <dbReference type="ChEBI" id="CHEBI:30616"/>
    </ligand>
</feature>
<evidence type="ECO:0000256" key="6">
    <source>
        <dbReference type="ARBA" id="ARBA00022840"/>
    </source>
</evidence>
<dbReference type="PANTHER" id="PTHR21299">
    <property type="entry name" value="CYTIDYLATE KINASE/PANTOATE-BETA-ALANINE LIGASE"/>
    <property type="match status" value="1"/>
</dbReference>
<dbReference type="GO" id="GO:0005829">
    <property type="term" value="C:cytosol"/>
    <property type="evidence" value="ECO:0007669"/>
    <property type="project" value="TreeGrafter"/>
</dbReference>
<comment type="miscellaneous">
    <text evidence="8">The reaction proceeds by a bi uni uni bi ping pong mechanism.</text>
</comment>
<dbReference type="Gene3D" id="3.30.1300.10">
    <property type="entry name" value="Pantoate-beta-alanine ligase, C-terminal domain"/>
    <property type="match status" value="1"/>
</dbReference>
<dbReference type="NCBIfam" id="TIGR00125">
    <property type="entry name" value="cyt_tran_rel"/>
    <property type="match status" value="1"/>
</dbReference>
<evidence type="ECO:0000256" key="3">
    <source>
        <dbReference type="ARBA" id="ARBA00022598"/>
    </source>
</evidence>
<comment type="subunit">
    <text evidence="8">Homodimer.</text>
</comment>
<evidence type="ECO:0000256" key="5">
    <source>
        <dbReference type="ARBA" id="ARBA00022741"/>
    </source>
</evidence>
<evidence type="ECO:0000256" key="7">
    <source>
        <dbReference type="ARBA" id="ARBA00048258"/>
    </source>
</evidence>
<name>U2J7H4_9SPHI</name>
<dbReference type="GO" id="GO:0015940">
    <property type="term" value="P:pantothenate biosynthetic process"/>
    <property type="evidence" value="ECO:0007669"/>
    <property type="project" value="UniProtKB-UniRule"/>
</dbReference>
<dbReference type="Pfam" id="PF02569">
    <property type="entry name" value="Pantoate_ligase"/>
    <property type="match status" value="1"/>
</dbReference>
<protein>
    <recommendedName>
        <fullName evidence="8">Pantothenate synthetase</fullName>
        <shortName evidence="8">PS</shortName>
        <ecNumber evidence="8">6.3.2.1</ecNumber>
    </recommendedName>
    <alternativeName>
        <fullName evidence="8">Pantoate--beta-alanine ligase</fullName>
    </alternativeName>
    <alternativeName>
        <fullName evidence="8">Pantoate-activating enzyme</fullName>
    </alternativeName>
</protein>